<evidence type="ECO:0000256" key="1">
    <source>
        <dbReference type="ARBA" id="ARBA00001946"/>
    </source>
</evidence>
<comment type="similarity">
    <text evidence="2 9 10">Belongs to the NDK family.</text>
</comment>
<dbReference type="SUPFAM" id="SSF54919">
    <property type="entry name" value="Nucleoside diphosphate kinase, NDK"/>
    <property type="match status" value="1"/>
</dbReference>
<feature type="binding site" evidence="9">
    <location>
        <position position="96"/>
    </location>
    <ligand>
        <name>ATP</name>
        <dbReference type="ChEBI" id="CHEBI:30616"/>
    </ligand>
</feature>
<feature type="binding site" evidence="9">
    <location>
        <position position="123"/>
    </location>
    <ligand>
        <name>ATP</name>
        <dbReference type="ChEBI" id="CHEBI:30616"/>
    </ligand>
</feature>
<reference evidence="13 14" key="1">
    <citation type="journal article" date="2014" name="Genome Announc.">
        <title>Genome Sequence of the Microsporidian Species Nematocida sp1 Strain ERTm6 (ATCC PRA-372).</title>
        <authorList>
            <person name="Bakowski M.A."/>
            <person name="Priest M."/>
            <person name="Young S."/>
            <person name="Cuomo C.A."/>
            <person name="Troemel E.R."/>
        </authorList>
    </citation>
    <scope>NUCLEOTIDE SEQUENCE [LARGE SCALE GENOMIC DNA]</scope>
    <source>
        <strain evidence="13 14">ERTm6</strain>
    </source>
</reference>
<name>A0A086J053_NEMA1</name>
<sequence>MEVAIKTCPKQLEATYVMIKPDGVKRRLVGEILARIERKGYNISYIQTDFATEEILKEHYNELVSKPFFPGIIKYMTSGPVIKLIVTGHEVVKGMRKILGATNPREADVGTIRGDLANCVGKNLCHASDSVENAKREIGIWINKELLQNEFPMDDYNMIYEK</sequence>
<dbReference type="SMART" id="SM00562">
    <property type="entry name" value="NDK"/>
    <property type="match status" value="1"/>
</dbReference>
<dbReference type="PRINTS" id="PR01243">
    <property type="entry name" value="NUCDPKINASE"/>
</dbReference>
<dbReference type="GO" id="GO:0006228">
    <property type="term" value="P:UTP biosynthetic process"/>
    <property type="evidence" value="ECO:0007669"/>
    <property type="project" value="InterPro"/>
</dbReference>
<keyword evidence="14" id="KW-1185">Reference proteome</keyword>
<dbReference type="InterPro" id="IPR023005">
    <property type="entry name" value="Nucleoside_diP_kinase_AS"/>
</dbReference>
<dbReference type="GO" id="GO:0006241">
    <property type="term" value="P:CTP biosynthetic process"/>
    <property type="evidence" value="ECO:0007669"/>
    <property type="project" value="InterPro"/>
</dbReference>
<dbReference type="GO" id="GO:0006183">
    <property type="term" value="P:GTP biosynthetic process"/>
    <property type="evidence" value="ECO:0007669"/>
    <property type="project" value="InterPro"/>
</dbReference>
<dbReference type="PROSITE" id="PS00469">
    <property type="entry name" value="NDPK"/>
    <property type="match status" value="1"/>
</dbReference>
<dbReference type="InterPro" id="IPR036850">
    <property type="entry name" value="NDK-like_dom_sf"/>
</dbReference>
<dbReference type="PROSITE" id="PS51374">
    <property type="entry name" value="NDPK_LIKE"/>
    <property type="match status" value="1"/>
</dbReference>
<keyword evidence="5 11" id="KW-0808">Transferase</keyword>
<dbReference type="CDD" id="cd04413">
    <property type="entry name" value="NDPk_I"/>
    <property type="match status" value="1"/>
</dbReference>
<proteinExistence type="inferred from homology"/>
<evidence type="ECO:0000256" key="2">
    <source>
        <dbReference type="ARBA" id="ARBA00008142"/>
    </source>
</evidence>
<evidence type="ECO:0000259" key="12">
    <source>
        <dbReference type="SMART" id="SM00562"/>
    </source>
</evidence>
<organism evidence="13 14">
    <name type="scientific">Nematocida ausubeli (strain ATCC PRA-371 / ERTm2)</name>
    <name type="common">Nematode killer fungus</name>
    <dbReference type="NCBI Taxonomy" id="1913371"/>
    <lineage>
        <taxon>Eukaryota</taxon>
        <taxon>Fungi</taxon>
        <taxon>Fungi incertae sedis</taxon>
        <taxon>Microsporidia</taxon>
        <taxon>Nematocida</taxon>
    </lineage>
</organism>
<gene>
    <name evidence="13" type="ORF">NESG_02297</name>
</gene>
<evidence type="ECO:0000256" key="7">
    <source>
        <dbReference type="ARBA" id="ARBA00022777"/>
    </source>
</evidence>
<dbReference type="Gene3D" id="3.30.70.141">
    <property type="entry name" value="Nucleoside diphosphate kinase-like domain"/>
    <property type="match status" value="1"/>
</dbReference>
<dbReference type="RefSeq" id="XP_052904076.1">
    <property type="nucleotide sequence ID" value="XM_053049905.1"/>
</dbReference>
<feature type="binding site" evidence="9">
    <location>
        <position position="113"/>
    </location>
    <ligand>
        <name>ATP</name>
        <dbReference type="ChEBI" id="CHEBI:30616"/>
    </ligand>
</feature>
<dbReference type="EC" id="2.7.4.6" evidence="3 11"/>
<evidence type="ECO:0000313" key="13">
    <source>
        <dbReference type="EMBL" id="KFG25521.1"/>
    </source>
</evidence>
<feature type="binding site" evidence="9">
    <location>
        <position position="20"/>
    </location>
    <ligand>
        <name>ATP</name>
        <dbReference type="ChEBI" id="CHEBI:30616"/>
    </ligand>
</feature>
<protein>
    <recommendedName>
        <fullName evidence="4 11">Nucleoside diphosphate kinase</fullName>
        <ecNumber evidence="3 11">2.7.4.6</ecNumber>
    </recommendedName>
</protein>
<evidence type="ECO:0000256" key="5">
    <source>
        <dbReference type="ARBA" id="ARBA00022679"/>
    </source>
</evidence>
<dbReference type="InterPro" id="IPR001564">
    <property type="entry name" value="Nucleoside_diP_kinase"/>
</dbReference>
<dbReference type="GO" id="GO:0005524">
    <property type="term" value="F:ATP binding"/>
    <property type="evidence" value="ECO:0007669"/>
    <property type="project" value="UniProtKB-KW"/>
</dbReference>
<dbReference type="GeneID" id="77677270"/>
<evidence type="ECO:0000256" key="6">
    <source>
        <dbReference type="ARBA" id="ARBA00022741"/>
    </source>
</evidence>
<evidence type="ECO:0000256" key="3">
    <source>
        <dbReference type="ARBA" id="ARBA00012966"/>
    </source>
</evidence>
<comment type="caution">
    <text evidence="13">The sequence shown here is derived from an EMBL/GenBank/DDBJ whole genome shotgun (WGS) entry which is preliminary data.</text>
</comment>
<dbReference type="FunFam" id="3.30.70.141:FF:000002">
    <property type="entry name" value="Nucleoside diphosphate kinase"/>
    <property type="match status" value="1"/>
</dbReference>
<dbReference type="NCBIfam" id="NF001908">
    <property type="entry name" value="PRK00668.1"/>
    <property type="match status" value="1"/>
</dbReference>
<feature type="active site" description="Pros-phosphohistidine intermediate" evidence="9">
    <location>
        <position position="126"/>
    </location>
</feature>
<keyword evidence="6 11" id="KW-0547">Nucleotide-binding</keyword>
<evidence type="ECO:0000313" key="14">
    <source>
        <dbReference type="Proteomes" id="UP000054524"/>
    </source>
</evidence>
<evidence type="ECO:0000256" key="11">
    <source>
        <dbReference type="RuleBase" id="RU004013"/>
    </source>
</evidence>
<dbReference type="OrthoDB" id="2162449at2759"/>
<dbReference type="HOGENOM" id="CLU_060216_6_3_1"/>
<dbReference type="Pfam" id="PF00334">
    <property type="entry name" value="NDK"/>
    <property type="match status" value="1"/>
</dbReference>
<keyword evidence="8 11" id="KW-0067">ATP-binding</keyword>
<feature type="domain" description="Nucleoside diphosphate kinase-like" evidence="12">
    <location>
        <begin position="12"/>
        <end position="149"/>
    </location>
</feature>
<dbReference type="AlphaFoldDB" id="A0A086J053"/>
<keyword evidence="7 11" id="KW-0418">Kinase</keyword>
<feature type="binding site" evidence="9">
    <location>
        <position position="68"/>
    </location>
    <ligand>
        <name>ATP</name>
        <dbReference type="ChEBI" id="CHEBI:30616"/>
    </ligand>
</feature>
<comment type="cofactor">
    <cofactor evidence="1">
        <name>Mg(2+)</name>
        <dbReference type="ChEBI" id="CHEBI:18420"/>
    </cofactor>
</comment>
<evidence type="ECO:0000256" key="9">
    <source>
        <dbReference type="PROSITE-ProRule" id="PRU00706"/>
    </source>
</evidence>
<dbReference type="PANTHER" id="PTHR11349">
    <property type="entry name" value="NUCLEOSIDE DIPHOSPHATE KINASE"/>
    <property type="match status" value="1"/>
</dbReference>
<dbReference type="GO" id="GO:0004550">
    <property type="term" value="F:nucleoside diphosphate kinase activity"/>
    <property type="evidence" value="ECO:0007669"/>
    <property type="project" value="UniProtKB-EC"/>
</dbReference>
<feature type="binding site" evidence="9">
    <location>
        <position position="102"/>
    </location>
    <ligand>
        <name>ATP</name>
        <dbReference type="ChEBI" id="CHEBI:30616"/>
    </ligand>
</feature>
<dbReference type="EMBL" id="AKIJ01000005">
    <property type="protein sequence ID" value="KFG25521.1"/>
    <property type="molecule type" value="Genomic_DNA"/>
</dbReference>
<dbReference type="InterPro" id="IPR034907">
    <property type="entry name" value="NDK-like_dom"/>
</dbReference>
<accession>A0A086J053</accession>
<dbReference type="Proteomes" id="UP000054524">
    <property type="component" value="Unassembled WGS sequence"/>
</dbReference>
<evidence type="ECO:0000256" key="8">
    <source>
        <dbReference type="ARBA" id="ARBA00022840"/>
    </source>
</evidence>
<evidence type="ECO:0000256" key="4">
    <source>
        <dbReference type="ARBA" id="ARBA00017632"/>
    </source>
</evidence>
<evidence type="ECO:0000256" key="10">
    <source>
        <dbReference type="RuleBase" id="RU004011"/>
    </source>
</evidence>
<comment type="catalytic activity">
    <reaction evidence="11">
        <text>a 2'-deoxyribonucleoside 5'-diphosphate + ATP = a 2'-deoxyribonucleoside 5'-triphosphate + ADP</text>
        <dbReference type="Rhea" id="RHEA:44640"/>
        <dbReference type="ChEBI" id="CHEBI:30616"/>
        <dbReference type="ChEBI" id="CHEBI:61560"/>
        <dbReference type="ChEBI" id="CHEBI:73316"/>
        <dbReference type="ChEBI" id="CHEBI:456216"/>
        <dbReference type="EC" id="2.7.4.6"/>
    </reaction>
</comment>